<reference evidence="1 2" key="1">
    <citation type="journal article" date="2024" name="Int. J. Mol. Sci.">
        <title>Exploration of Alicyclobacillus spp. Genome in Search of Antibiotic Resistance.</title>
        <authorList>
            <person name="Bucka-Kolendo J."/>
            <person name="Kiousi D.E."/>
            <person name="Dekowska A."/>
            <person name="Mikolajczuk-Szczyrba A."/>
            <person name="Karadedos D.M."/>
            <person name="Michael P."/>
            <person name="Galanis A."/>
            <person name="Sokolowska B."/>
        </authorList>
    </citation>
    <scope>NUCLEOTIDE SEQUENCE [LARGE SCALE GENOMIC DNA]</scope>
    <source>
        <strain evidence="1 2">KKP 3000</strain>
    </source>
</reference>
<evidence type="ECO:0000313" key="1">
    <source>
        <dbReference type="EMBL" id="MFB5192696.1"/>
    </source>
</evidence>
<sequence length="63" mass="7398">MQFESRLDETMNLLQTVIDDMTELLLERYDDVKIQVVVDAKPVKPTDDFTLSSHRYKNRILGL</sequence>
<organism evidence="1 2">
    <name type="scientific">Alicyclobacillus fastidiosus</name>
    <dbReference type="NCBI Taxonomy" id="392011"/>
    <lineage>
        <taxon>Bacteria</taxon>
        <taxon>Bacillati</taxon>
        <taxon>Bacillota</taxon>
        <taxon>Bacilli</taxon>
        <taxon>Bacillales</taxon>
        <taxon>Alicyclobacillaceae</taxon>
        <taxon>Alicyclobacillus</taxon>
    </lineage>
</organism>
<gene>
    <name evidence="1" type="ORF">KKP3000_001905</name>
</gene>
<dbReference type="EMBL" id="JBDXSU010000026">
    <property type="protein sequence ID" value="MFB5192696.1"/>
    <property type="molecule type" value="Genomic_DNA"/>
</dbReference>
<name>A0ABV5AKC8_9BACL</name>
<dbReference type="RefSeq" id="WP_275474275.1">
    <property type="nucleotide sequence ID" value="NZ_CP162940.1"/>
</dbReference>
<dbReference type="Proteomes" id="UP001579974">
    <property type="component" value="Unassembled WGS sequence"/>
</dbReference>
<proteinExistence type="predicted"/>
<protein>
    <submittedName>
        <fullName evidence="1">Uncharacterized protein</fullName>
    </submittedName>
</protein>
<evidence type="ECO:0000313" key="2">
    <source>
        <dbReference type="Proteomes" id="UP001579974"/>
    </source>
</evidence>
<accession>A0ABV5AKC8</accession>
<comment type="caution">
    <text evidence="1">The sequence shown here is derived from an EMBL/GenBank/DDBJ whole genome shotgun (WGS) entry which is preliminary data.</text>
</comment>
<keyword evidence="2" id="KW-1185">Reference proteome</keyword>